<accession>A0ABQ7JH64</accession>
<dbReference type="InterPro" id="IPR006155">
    <property type="entry name" value="Josephin"/>
</dbReference>
<evidence type="ECO:0000256" key="5">
    <source>
        <dbReference type="ARBA" id="ARBA00022786"/>
    </source>
</evidence>
<reference evidence="13 14" key="1">
    <citation type="journal article" date="2020" name="bioRxiv">
        <title>Metabolic contributions of an alphaproteobacterial endosymbiont in the apicomplexan Cardiosporidium cionae.</title>
        <authorList>
            <person name="Hunter E.S."/>
            <person name="Paight C.J."/>
            <person name="Lane C.E."/>
        </authorList>
    </citation>
    <scope>NUCLEOTIDE SEQUENCE [LARGE SCALE GENOMIC DNA]</scope>
    <source>
        <strain evidence="13">ESH_2018</strain>
    </source>
</reference>
<dbReference type="Proteomes" id="UP000823046">
    <property type="component" value="Unassembled WGS sequence"/>
</dbReference>
<evidence type="ECO:0000259" key="12">
    <source>
        <dbReference type="PROSITE" id="PS50957"/>
    </source>
</evidence>
<comment type="subcellular location">
    <subcellularLocation>
        <location evidence="2">Nucleus</location>
    </subcellularLocation>
</comment>
<evidence type="ECO:0000256" key="8">
    <source>
        <dbReference type="ARBA" id="ARBA00023015"/>
    </source>
</evidence>
<dbReference type="PANTHER" id="PTHR14159">
    <property type="entry name" value="ATAXIN-3-RELATED"/>
    <property type="match status" value="1"/>
</dbReference>
<sequence length="383" mass="43398">MASIGEGQTQPHAVIYWEKQGADRLCALHCLNSLLQGPYFSVSDLAMVAAELDAREQLLRAEAGVNTREFQEFVDAGSPNMADDGFFSLAVLERCLKVLQIYCIPSSNPSALSDPSDEAAFICNLSEHWFTLRKLHGVWYNLDSMRQSPTTLSEFYLSTLLSTLANEGYSIFIIRSNLASLPQAVKQELYDSTKFYLPHPLINDKGEGYRKIDGNPLDASNKNASSLIANRFATNNEESQNSLEENEDLQRAMKLSWKSLQEGMARPPEEPSVDTYAVTISVRVSSEFSLKRQFFEYDTLKIIFTWLEFATLEYENLQPPLCVRNSYSLLLQFPTRKYCKTAERGIRLILEEGTLSDASDQDLSDVQIKSLNWERLQRVILHL</sequence>
<evidence type="ECO:0000256" key="9">
    <source>
        <dbReference type="ARBA" id="ARBA00023163"/>
    </source>
</evidence>
<evidence type="ECO:0000256" key="7">
    <source>
        <dbReference type="ARBA" id="ARBA00022807"/>
    </source>
</evidence>
<dbReference type="Gene3D" id="3.90.70.40">
    <property type="match status" value="1"/>
</dbReference>
<dbReference type="Gene3D" id="1.10.287.10">
    <property type="entry name" value="S15/NS1, RNA-binding"/>
    <property type="match status" value="1"/>
</dbReference>
<dbReference type="EC" id="3.4.19.12" evidence="3"/>
<dbReference type="PANTHER" id="PTHR14159:SF0">
    <property type="entry name" value="ATAXIN-3-RELATED"/>
    <property type="match status" value="1"/>
</dbReference>
<keyword evidence="14" id="KW-1185">Reference proteome</keyword>
<feature type="active site" evidence="11">
    <location>
        <position position="128"/>
    </location>
</feature>
<keyword evidence="7" id="KW-0788">Thiol protease</keyword>
<evidence type="ECO:0000256" key="3">
    <source>
        <dbReference type="ARBA" id="ARBA00012759"/>
    </source>
</evidence>
<dbReference type="InterPro" id="IPR033865">
    <property type="entry name" value="Ataxin-3"/>
</dbReference>
<evidence type="ECO:0000256" key="2">
    <source>
        <dbReference type="ARBA" id="ARBA00004123"/>
    </source>
</evidence>
<dbReference type="SMART" id="SM01246">
    <property type="entry name" value="Josephin"/>
    <property type="match status" value="1"/>
</dbReference>
<proteinExistence type="predicted"/>
<evidence type="ECO:0000313" key="13">
    <source>
        <dbReference type="EMBL" id="KAF8823120.1"/>
    </source>
</evidence>
<organism evidence="13 14">
    <name type="scientific">Cardiosporidium cionae</name>
    <dbReference type="NCBI Taxonomy" id="476202"/>
    <lineage>
        <taxon>Eukaryota</taxon>
        <taxon>Sar</taxon>
        <taxon>Alveolata</taxon>
        <taxon>Apicomplexa</taxon>
        <taxon>Aconoidasida</taxon>
        <taxon>Nephromycida</taxon>
        <taxon>Cardiosporidium</taxon>
    </lineage>
</organism>
<feature type="active site" evidence="11">
    <location>
        <position position="143"/>
    </location>
</feature>
<keyword evidence="6 11" id="KW-0378">Hydrolase</keyword>
<keyword evidence="4" id="KW-0645">Protease</keyword>
<dbReference type="Pfam" id="PF02099">
    <property type="entry name" value="Josephin"/>
    <property type="match status" value="1"/>
</dbReference>
<dbReference type="EMBL" id="JADAQX010000001">
    <property type="protein sequence ID" value="KAF8823120.1"/>
    <property type="molecule type" value="Genomic_DNA"/>
</dbReference>
<keyword evidence="9" id="KW-0804">Transcription</keyword>
<evidence type="ECO:0000256" key="11">
    <source>
        <dbReference type="PROSITE-ProRule" id="PRU00331"/>
    </source>
</evidence>
<feature type="active site" evidence="11">
    <location>
        <position position="26"/>
    </location>
</feature>
<keyword evidence="5" id="KW-0833">Ubl conjugation pathway</keyword>
<evidence type="ECO:0000313" key="14">
    <source>
        <dbReference type="Proteomes" id="UP000823046"/>
    </source>
</evidence>
<comment type="caution">
    <text evidence="13">The sequence shown here is derived from an EMBL/GenBank/DDBJ whole genome shotgun (WGS) entry which is preliminary data.</text>
</comment>
<evidence type="ECO:0000256" key="6">
    <source>
        <dbReference type="ARBA" id="ARBA00022801"/>
    </source>
</evidence>
<evidence type="ECO:0000256" key="1">
    <source>
        <dbReference type="ARBA" id="ARBA00000707"/>
    </source>
</evidence>
<feature type="domain" description="Josephin" evidence="12">
    <location>
        <begin position="13"/>
        <end position="189"/>
    </location>
</feature>
<evidence type="ECO:0000256" key="4">
    <source>
        <dbReference type="ARBA" id="ARBA00022670"/>
    </source>
</evidence>
<gene>
    <name evidence="13" type="ORF">IE077_003041</name>
</gene>
<evidence type="ECO:0000256" key="10">
    <source>
        <dbReference type="ARBA" id="ARBA00023242"/>
    </source>
</evidence>
<name>A0ABQ7JH64_9APIC</name>
<protein>
    <recommendedName>
        <fullName evidence="3">ubiquitinyl hydrolase 1</fullName>
        <ecNumber evidence="3">3.4.19.12</ecNumber>
    </recommendedName>
</protein>
<comment type="catalytic activity">
    <reaction evidence="1">
        <text>Thiol-dependent hydrolysis of ester, thioester, amide, peptide and isopeptide bonds formed by the C-terminal Gly of ubiquitin (a 76-residue protein attached to proteins as an intracellular targeting signal).</text>
        <dbReference type="EC" id="3.4.19.12"/>
    </reaction>
</comment>
<keyword evidence="8" id="KW-0805">Transcription regulation</keyword>
<dbReference type="PROSITE" id="PS50957">
    <property type="entry name" value="JOSEPHIN"/>
    <property type="match status" value="1"/>
</dbReference>
<keyword evidence="10" id="KW-0539">Nucleus</keyword>
<dbReference type="PRINTS" id="PR01233">
    <property type="entry name" value="JOSEPHIN"/>
</dbReference>